<evidence type="ECO:0000256" key="5">
    <source>
        <dbReference type="ARBA" id="ARBA00023136"/>
    </source>
</evidence>
<evidence type="ECO:0000313" key="10">
    <source>
        <dbReference type="Proteomes" id="UP000199045"/>
    </source>
</evidence>
<dbReference type="RefSeq" id="WP_089831580.1">
    <property type="nucleotide sequence ID" value="NZ_FNBN01000002.1"/>
</dbReference>
<dbReference type="AlphaFoldDB" id="A0A1G7NNM7"/>
<dbReference type="OrthoDB" id="5933722at2"/>
<keyword evidence="3 6" id="KW-0812">Transmembrane</keyword>
<comment type="subcellular location">
    <subcellularLocation>
        <location evidence="1">Cell membrane</location>
        <topology evidence="1">Multi-pass membrane protein</topology>
    </subcellularLocation>
</comment>
<dbReference type="STRING" id="104663.SAMN04488121_102874"/>
<feature type="transmembrane region" description="Helical" evidence="6">
    <location>
        <begin position="330"/>
        <end position="353"/>
    </location>
</feature>
<dbReference type="InterPro" id="IPR025857">
    <property type="entry name" value="MacB_PCD"/>
</dbReference>
<dbReference type="InterPro" id="IPR050250">
    <property type="entry name" value="Macrolide_Exporter_MacB"/>
</dbReference>
<dbReference type="PANTHER" id="PTHR30572">
    <property type="entry name" value="MEMBRANE COMPONENT OF TRANSPORTER-RELATED"/>
    <property type="match status" value="1"/>
</dbReference>
<feature type="domain" description="ABC3 transporter permease C-terminal" evidence="7">
    <location>
        <begin position="288"/>
        <end position="398"/>
    </location>
</feature>
<feature type="domain" description="ABC3 transporter permease C-terminal" evidence="7">
    <location>
        <begin position="673"/>
        <end position="776"/>
    </location>
</feature>
<organism evidence="9 10">
    <name type="scientific">Chitinophaga filiformis</name>
    <name type="common">Myxococcus filiformis</name>
    <name type="synonym">Flexibacter filiformis</name>
    <dbReference type="NCBI Taxonomy" id="104663"/>
    <lineage>
        <taxon>Bacteria</taxon>
        <taxon>Pseudomonadati</taxon>
        <taxon>Bacteroidota</taxon>
        <taxon>Chitinophagia</taxon>
        <taxon>Chitinophagales</taxon>
        <taxon>Chitinophagaceae</taxon>
        <taxon>Chitinophaga</taxon>
    </lineage>
</organism>
<dbReference type="PANTHER" id="PTHR30572:SF18">
    <property type="entry name" value="ABC-TYPE MACROLIDE FAMILY EXPORT SYSTEM PERMEASE COMPONENT 2"/>
    <property type="match status" value="1"/>
</dbReference>
<dbReference type="EMBL" id="FNBN01000002">
    <property type="protein sequence ID" value="SDF75592.1"/>
    <property type="molecule type" value="Genomic_DNA"/>
</dbReference>
<gene>
    <name evidence="9" type="ORF">SAMN04488121_102874</name>
</gene>
<dbReference type="Pfam" id="PF12704">
    <property type="entry name" value="MacB_PCD"/>
    <property type="match status" value="1"/>
</dbReference>
<feature type="transmembrane region" description="Helical" evidence="6">
    <location>
        <begin position="424"/>
        <end position="444"/>
    </location>
</feature>
<evidence type="ECO:0000256" key="2">
    <source>
        <dbReference type="ARBA" id="ARBA00022475"/>
    </source>
</evidence>
<proteinExistence type="predicted"/>
<feature type="transmembrane region" description="Helical" evidence="6">
    <location>
        <begin position="373"/>
        <end position="398"/>
    </location>
</feature>
<feature type="transmembrane region" description="Helical" evidence="6">
    <location>
        <begin position="21"/>
        <end position="41"/>
    </location>
</feature>
<evidence type="ECO:0000259" key="7">
    <source>
        <dbReference type="Pfam" id="PF02687"/>
    </source>
</evidence>
<dbReference type="InterPro" id="IPR003838">
    <property type="entry name" value="ABC3_permease_C"/>
</dbReference>
<keyword evidence="4 6" id="KW-1133">Transmembrane helix</keyword>
<keyword evidence="2" id="KW-1003">Cell membrane</keyword>
<dbReference type="GO" id="GO:0005886">
    <property type="term" value="C:plasma membrane"/>
    <property type="evidence" value="ECO:0007669"/>
    <property type="project" value="UniProtKB-SubCell"/>
</dbReference>
<evidence type="ECO:0000259" key="8">
    <source>
        <dbReference type="Pfam" id="PF12704"/>
    </source>
</evidence>
<evidence type="ECO:0000256" key="3">
    <source>
        <dbReference type="ARBA" id="ARBA00022692"/>
    </source>
</evidence>
<accession>A0A1G7NNM7</accession>
<evidence type="ECO:0000256" key="6">
    <source>
        <dbReference type="SAM" id="Phobius"/>
    </source>
</evidence>
<sequence>MLRNYFNIAWRNLWKHRLFSLINIIGLGLAMAMCLLIIIQIQASFEKDSFHPYPDRTYRILTDVTNKEGKTFPLASTPLPLGPKLLQEQSGVEQMAQVIYGFGGSFSNRIESLSAWGLYVSPGYFQLFGFPLEKGKPAIEPYTVVLSHETAERFFGDADPIGRVLEHKDLGAFTVTGVFAPLKAKQSHLDADLVVSMATYPLLNPTVNQQDWLSYNAYTYVLLQKGIPSTRLDGMLEQVLADNKKNVDFRGIKELRFRRQLVSRISPDFQGLMNNPGVEPWFKVLVNIIMMLVIISLAIFNYTNLTLTRSLSRVREIGVRKVAGAARWQLVLQLLMESVLLAFCALIVGFVLLQVMKSFIYARWLTWEVQHPVGLWLAFIGFTLFTGLVAGITPARILSYGKPVTMLRGALDTMGVRKMGFRKALIVIQFVVSLVFMVVTVVMYSQFRYMATDNDNFNRKNILNIPLTDHNTYRLLSNEISKLSGVNSVGAASALLSEGAERVMITQNDRIKAGMEQLQAYKYAVDAAFIRNMRLNFVAGNNLPGNNADTLKGHFVVINEKAVQSLGLKDARSSIGQTIVLDSSEMIIAGVVKNFNFMRYEMPVTPLVLQYDPHAFKTLSLSVQDGTKQQLLVASLQGIWKRLYPYEPFIYSWYEQQMYDHYMENEDLKLFGVIIFIVFVIAALGMLGVVTHNTEKRAKEVGIRKVMGAGVGQIMRLLSWSFIKLILIAAVIGLPLGGFLGSLFLHIFTYRATPGITIYAACLGCLSLVGVLTIGIQTYRTAMSNPAITLRQE</sequence>
<dbReference type="Pfam" id="PF02687">
    <property type="entry name" value="FtsX"/>
    <property type="match status" value="2"/>
</dbReference>
<protein>
    <submittedName>
        <fullName evidence="9">Putative ABC transport system permease protein</fullName>
    </submittedName>
</protein>
<evidence type="ECO:0000256" key="4">
    <source>
        <dbReference type="ARBA" id="ARBA00022989"/>
    </source>
</evidence>
<feature type="transmembrane region" description="Helical" evidence="6">
    <location>
        <begin position="756"/>
        <end position="776"/>
    </location>
</feature>
<keyword evidence="5 6" id="KW-0472">Membrane</keyword>
<feature type="transmembrane region" description="Helical" evidence="6">
    <location>
        <begin position="281"/>
        <end position="303"/>
    </location>
</feature>
<feature type="domain" description="MacB-like periplasmic core" evidence="8">
    <location>
        <begin position="20"/>
        <end position="227"/>
    </location>
</feature>
<feature type="transmembrane region" description="Helical" evidence="6">
    <location>
        <begin position="670"/>
        <end position="690"/>
    </location>
</feature>
<dbReference type="Proteomes" id="UP000199045">
    <property type="component" value="Unassembled WGS sequence"/>
</dbReference>
<feature type="transmembrane region" description="Helical" evidence="6">
    <location>
        <begin position="725"/>
        <end position="750"/>
    </location>
</feature>
<dbReference type="GO" id="GO:0022857">
    <property type="term" value="F:transmembrane transporter activity"/>
    <property type="evidence" value="ECO:0007669"/>
    <property type="project" value="TreeGrafter"/>
</dbReference>
<name>A0A1G7NNM7_CHIFI</name>
<reference evidence="9 10" key="1">
    <citation type="submission" date="2016-10" db="EMBL/GenBank/DDBJ databases">
        <authorList>
            <person name="de Groot N.N."/>
        </authorList>
    </citation>
    <scope>NUCLEOTIDE SEQUENCE [LARGE SCALE GENOMIC DNA]</scope>
    <source>
        <strain evidence="9 10">DSM 527</strain>
    </source>
</reference>
<evidence type="ECO:0000256" key="1">
    <source>
        <dbReference type="ARBA" id="ARBA00004651"/>
    </source>
</evidence>
<evidence type="ECO:0000313" key="9">
    <source>
        <dbReference type="EMBL" id="SDF75592.1"/>
    </source>
</evidence>